<dbReference type="PROSITE" id="PS00027">
    <property type="entry name" value="HOMEOBOX_1"/>
    <property type="match status" value="1"/>
</dbReference>
<keyword evidence="6" id="KW-0804">Transcription</keyword>
<reference evidence="13" key="2">
    <citation type="submission" date="2020-07" db="EMBL/GenBank/DDBJ databases">
        <authorList>
            <person name="Vera ALvarez R."/>
            <person name="Arias-Moreno D.M."/>
            <person name="Jimenez-Jacinto V."/>
            <person name="Jimenez-Bremont J.F."/>
            <person name="Swaminathan K."/>
            <person name="Moose S.P."/>
            <person name="Guerrero-Gonzalez M.L."/>
            <person name="Marino-Ramirez L."/>
            <person name="Landsman D."/>
            <person name="Rodriguez-Kessler M."/>
            <person name="Delgado-Sanchez P."/>
        </authorList>
    </citation>
    <scope>NUCLEOTIDE SEQUENCE</scope>
    <source>
        <tissue evidence="13">Cladode</tissue>
    </source>
</reference>
<evidence type="ECO:0000256" key="1">
    <source>
        <dbReference type="ARBA" id="ARBA00004123"/>
    </source>
</evidence>
<dbReference type="SMART" id="SM00389">
    <property type="entry name" value="HOX"/>
    <property type="match status" value="1"/>
</dbReference>
<proteinExistence type="inferred from homology"/>
<evidence type="ECO:0000256" key="6">
    <source>
        <dbReference type="ARBA" id="ARBA00023163"/>
    </source>
</evidence>
<keyword evidence="3" id="KW-0805">Transcription regulation</keyword>
<dbReference type="EMBL" id="GISG01031370">
    <property type="protein sequence ID" value="MBA4620673.1"/>
    <property type="molecule type" value="Transcribed_RNA"/>
</dbReference>
<comment type="similarity">
    <text evidence="2">Belongs to the HD-ZIP homeobox family. Class II subfamily.</text>
</comment>
<evidence type="ECO:0000259" key="12">
    <source>
        <dbReference type="PROSITE" id="PS50071"/>
    </source>
</evidence>
<dbReference type="FunFam" id="1.10.10.60:FF:000577">
    <property type="entry name" value="Homeobox-leucine zipper protein 18"/>
    <property type="match status" value="1"/>
</dbReference>
<keyword evidence="7 8" id="KW-0539">Nucleus</keyword>
<dbReference type="Pfam" id="PF02183">
    <property type="entry name" value="HALZ"/>
    <property type="match status" value="1"/>
</dbReference>
<feature type="compositionally biased region" description="Basic and acidic residues" evidence="11">
    <location>
        <begin position="90"/>
        <end position="102"/>
    </location>
</feature>
<keyword evidence="10" id="KW-0175">Coiled coil</keyword>
<name>A0A7C9CTL5_OPUST</name>
<evidence type="ECO:0000313" key="13">
    <source>
        <dbReference type="EMBL" id="MBA4620669.1"/>
    </source>
</evidence>
<accession>A0A7C9CTL5</accession>
<dbReference type="AlphaFoldDB" id="A0A7C9CTL5"/>
<dbReference type="SMART" id="SM00340">
    <property type="entry name" value="HALZ"/>
    <property type="match status" value="1"/>
</dbReference>
<evidence type="ECO:0000256" key="5">
    <source>
        <dbReference type="ARBA" id="ARBA00023155"/>
    </source>
</evidence>
<dbReference type="CDD" id="cd00086">
    <property type="entry name" value="homeodomain"/>
    <property type="match status" value="1"/>
</dbReference>
<protein>
    <recommendedName>
        <fullName evidence="12">Homeobox domain-containing protein</fullName>
    </recommendedName>
</protein>
<dbReference type="InterPro" id="IPR003106">
    <property type="entry name" value="Leu_zip_homeo"/>
</dbReference>
<dbReference type="PROSITE" id="PS50071">
    <property type="entry name" value="HOMEOBOX_2"/>
    <property type="match status" value="1"/>
</dbReference>
<evidence type="ECO:0000256" key="8">
    <source>
        <dbReference type="PROSITE-ProRule" id="PRU00108"/>
    </source>
</evidence>
<feature type="compositionally biased region" description="Low complexity" evidence="11">
    <location>
        <begin position="76"/>
        <end position="88"/>
    </location>
</feature>
<dbReference type="Pfam" id="PF00046">
    <property type="entry name" value="Homeodomain"/>
    <property type="match status" value="1"/>
</dbReference>
<reference evidence="13" key="1">
    <citation type="journal article" date="2013" name="J. Plant Res.">
        <title>Effect of fungi and light on seed germination of three Opuntia species from semiarid lands of central Mexico.</title>
        <authorList>
            <person name="Delgado-Sanchez P."/>
            <person name="Jimenez-Bremont J.F."/>
            <person name="Guerrero-Gonzalez Mde L."/>
            <person name="Flores J."/>
        </authorList>
    </citation>
    <scope>NUCLEOTIDE SEQUENCE</scope>
    <source>
        <tissue evidence="13">Cladode</tissue>
    </source>
</reference>
<feature type="region of interest" description="Disordered" evidence="11">
    <location>
        <begin position="62"/>
        <end position="115"/>
    </location>
</feature>
<evidence type="ECO:0000256" key="7">
    <source>
        <dbReference type="ARBA" id="ARBA00023242"/>
    </source>
</evidence>
<dbReference type="InterPro" id="IPR017970">
    <property type="entry name" value="Homeobox_CS"/>
</dbReference>
<dbReference type="GO" id="GO:0005634">
    <property type="term" value="C:nucleus"/>
    <property type="evidence" value="ECO:0007669"/>
    <property type="project" value="UniProtKB-SubCell"/>
</dbReference>
<dbReference type="GO" id="GO:0043565">
    <property type="term" value="F:sequence-specific DNA binding"/>
    <property type="evidence" value="ECO:0007669"/>
    <property type="project" value="InterPro"/>
</dbReference>
<evidence type="ECO:0000256" key="10">
    <source>
        <dbReference type="SAM" id="Coils"/>
    </source>
</evidence>
<dbReference type="PANTHER" id="PTHR45714">
    <property type="entry name" value="HOMEOBOX-LEUCINE ZIPPER PROTEIN HAT14"/>
    <property type="match status" value="1"/>
</dbReference>
<evidence type="ECO:0000256" key="2">
    <source>
        <dbReference type="ARBA" id="ARBA00006074"/>
    </source>
</evidence>
<dbReference type="Gene3D" id="1.10.10.60">
    <property type="entry name" value="Homeodomain-like"/>
    <property type="match status" value="1"/>
</dbReference>
<evidence type="ECO:0000256" key="4">
    <source>
        <dbReference type="ARBA" id="ARBA00023125"/>
    </source>
</evidence>
<evidence type="ECO:0000256" key="11">
    <source>
        <dbReference type="SAM" id="MobiDB-lite"/>
    </source>
</evidence>
<feature type="coiled-coil region" evidence="10">
    <location>
        <begin position="176"/>
        <end position="206"/>
    </location>
</feature>
<dbReference type="InterPro" id="IPR050762">
    <property type="entry name" value="HD-ZIP_Homeobox_LZ_Class_II"/>
</dbReference>
<dbReference type="PANTHER" id="PTHR45714:SF34">
    <property type="entry name" value="HOMEOBOX-LEUCINE ZIPPER PROTEIN HAT9"/>
    <property type="match status" value="1"/>
</dbReference>
<dbReference type="InterPro" id="IPR001356">
    <property type="entry name" value="HD"/>
</dbReference>
<feature type="domain" description="Homeobox" evidence="12">
    <location>
        <begin position="110"/>
        <end position="170"/>
    </location>
</feature>
<keyword evidence="5 8" id="KW-0371">Homeobox</keyword>
<dbReference type="GO" id="GO:0000981">
    <property type="term" value="F:DNA-binding transcription factor activity, RNA polymerase II-specific"/>
    <property type="evidence" value="ECO:0007669"/>
    <property type="project" value="InterPro"/>
</dbReference>
<sequence length="268" mass="29347">MGSNDACILTGLDLGLSFSSGKPNQNQVKEYTKSGKEKTLLLKYDHVLPRLSLGSGLLSQTRQLGEEPTGYCGQTSSMSPGSSYSNSSTVKKERVGFGGEDRASDEDEEASCPRKKLRLTKEQSAVLEDSFKQHSTLNPNEKQALARQLNLRPRQVEVWFQNRRARTKLKQTEMDCELLKKCCESLAEENKRLHRELQELRALKLSPAATTTTATSTTVFMQMPAATLSICPSCEKINAATVEANSKVGPPNNGRSICSPLARSSAAC</sequence>
<evidence type="ECO:0000256" key="3">
    <source>
        <dbReference type="ARBA" id="ARBA00023015"/>
    </source>
</evidence>
<keyword evidence="4 8" id="KW-0238">DNA-binding</keyword>
<organism evidence="13">
    <name type="scientific">Opuntia streptacantha</name>
    <name type="common">Prickly pear cactus</name>
    <name type="synonym">Opuntia cardona</name>
    <dbReference type="NCBI Taxonomy" id="393608"/>
    <lineage>
        <taxon>Eukaryota</taxon>
        <taxon>Viridiplantae</taxon>
        <taxon>Streptophyta</taxon>
        <taxon>Embryophyta</taxon>
        <taxon>Tracheophyta</taxon>
        <taxon>Spermatophyta</taxon>
        <taxon>Magnoliopsida</taxon>
        <taxon>eudicotyledons</taxon>
        <taxon>Gunneridae</taxon>
        <taxon>Pentapetalae</taxon>
        <taxon>Caryophyllales</taxon>
        <taxon>Cactineae</taxon>
        <taxon>Cactaceae</taxon>
        <taxon>Opuntioideae</taxon>
        <taxon>Opuntia</taxon>
    </lineage>
</organism>
<feature type="DNA-binding region" description="Homeobox" evidence="8">
    <location>
        <begin position="112"/>
        <end position="171"/>
    </location>
</feature>
<comment type="subcellular location">
    <subcellularLocation>
        <location evidence="1 8 9">Nucleus</location>
    </subcellularLocation>
</comment>
<evidence type="ECO:0000256" key="9">
    <source>
        <dbReference type="RuleBase" id="RU000682"/>
    </source>
</evidence>
<dbReference type="EMBL" id="GISG01031366">
    <property type="protein sequence ID" value="MBA4620669.1"/>
    <property type="molecule type" value="Transcribed_RNA"/>
</dbReference>
<dbReference type="InterPro" id="IPR009057">
    <property type="entry name" value="Homeodomain-like_sf"/>
</dbReference>
<dbReference type="SUPFAM" id="SSF46689">
    <property type="entry name" value="Homeodomain-like"/>
    <property type="match status" value="1"/>
</dbReference>